<dbReference type="EMBL" id="JAAKFY010000016">
    <property type="protein sequence ID" value="KAF3844166.1"/>
    <property type="molecule type" value="Genomic_DNA"/>
</dbReference>
<name>A0A7J5Y430_DISMA</name>
<gene>
    <name evidence="1" type="ORF">F7725_013507</name>
</gene>
<evidence type="ECO:0000313" key="2">
    <source>
        <dbReference type="Proteomes" id="UP000518266"/>
    </source>
</evidence>
<keyword evidence="2" id="KW-1185">Reference proteome</keyword>
<comment type="caution">
    <text evidence="1">The sequence shown here is derived from an EMBL/GenBank/DDBJ whole genome shotgun (WGS) entry which is preliminary data.</text>
</comment>
<protein>
    <submittedName>
        <fullName evidence="1">Uncharacterized protein</fullName>
    </submittedName>
</protein>
<proteinExistence type="predicted"/>
<sequence length="101" mass="11336">MIAVGLNVAKSRLLTQVSEGTLEKCVCEGAASCWKNGDTCCDHYIHKTAHIKSLTRTAVDQSLGLSLEYSLLTLVIDFMYYPSFKNLEYWSSFHTPDRLVT</sequence>
<accession>A0A7J5Y430</accession>
<reference evidence="1 2" key="1">
    <citation type="submission" date="2020-03" db="EMBL/GenBank/DDBJ databases">
        <title>Dissostichus mawsoni Genome sequencing and assembly.</title>
        <authorList>
            <person name="Park H."/>
        </authorList>
    </citation>
    <scope>NUCLEOTIDE SEQUENCE [LARGE SCALE GENOMIC DNA]</scope>
    <source>
        <strain evidence="1">DM0001</strain>
        <tissue evidence="1">Muscle</tissue>
    </source>
</reference>
<organism evidence="1 2">
    <name type="scientific">Dissostichus mawsoni</name>
    <name type="common">Antarctic cod</name>
    <dbReference type="NCBI Taxonomy" id="36200"/>
    <lineage>
        <taxon>Eukaryota</taxon>
        <taxon>Metazoa</taxon>
        <taxon>Chordata</taxon>
        <taxon>Craniata</taxon>
        <taxon>Vertebrata</taxon>
        <taxon>Euteleostomi</taxon>
        <taxon>Actinopterygii</taxon>
        <taxon>Neopterygii</taxon>
        <taxon>Teleostei</taxon>
        <taxon>Neoteleostei</taxon>
        <taxon>Acanthomorphata</taxon>
        <taxon>Eupercaria</taxon>
        <taxon>Perciformes</taxon>
        <taxon>Notothenioidei</taxon>
        <taxon>Nototheniidae</taxon>
        <taxon>Dissostichus</taxon>
    </lineage>
</organism>
<evidence type="ECO:0000313" key="1">
    <source>
        <dbReference type="EMBL" id="KAF3844166.1"/>
    </source>
</evidence>
<dbReference type="Proteomes" id="UP000518266">
    <property type="component" value="Unassembled WGS sequence"/>
</dbReference>
<feature type="non-terminal residue" evidence="1">
    <location>
        <position position="1"/>
    </location>
</feature>
<dbReference type="AlphaFoldDB" id="A0A7J5Y430"/>